<dbReference type="OrthoDB" id="9785345at2"/>
<evidence type="ECO:0000313" key="3">
    <source>
        <dbReference type="Proteomes" id="UP000298588"/>
    </source>
</evidence>
<proteinExistence type="predicted"/>
<gene>
    <name evidence="2" type="ORF">E8L99_05915</name>
</gene>
<dbReference type="Gene3D" id="1.10.10.2520">
    <property type="entry name" value="Cell wall hydrolase SleB, domain 1"/>
    <property type="match status" value="1"/>
</dbReference>
<dbReference type="EMBL" id="CP039865">
    <property type="protein sequence ID" value="QCK88655.1"/>
    <property type="molecule type" value="Genomic_DNA"/>
</dbReference>
<keyword evidence="3" id="KW-1185">Reference proteome</keyword>
<dbReference type="InterPro" id="IPR011105">
    <property type="entry name" value="Cell_wall_hydrolase_SleB"/>
</dbReference>
<reference evidence="2 3" key="1">
    <citation type="submission" date="2019-04" db="EMBL/GenBank/DDBJ databases">
        <title>Phreatobacter aquaticus sp. nov.</title>
        <authorList>
            <person name="Choi A."/>
            <person name="Baek K."/>
        </authorList>
    </citation>
    <scope>NUCLEOTIDE SEQUENCE [LARGE SCALE GENOMIC DNA]</scope>
    <source>
        <strain evidence="2 3">NMCR1094</strain>
    </source>
</reference>
<protein>
    <recommendedName>
        <fullName evidence="1">Cell wall hydrolase SleB domain-containing protein</fullName>
    </recommendedName>
</protein>
<dbReference type="Proteomes" id="UP000298588">
    <property type="component" value="Chromosome"/>
</dbReference>
<feature type="domain" description="Cell wall hydrolase SleB" evidence="1">
    <location>
        <begin position="294"/>
        <end position="405"/>
    </location>
</feature>
<dbReference type="InterPro" id="IPR042047">
    <property type="entry name" value="SleB_dom1"/>
</dbReference>
<evidence type="ECO:0000313" key="2">
    <source>
        <dbReference type="EMBL" id="QCK88655.1"/>
    </source>
</evidence>
<organism evidence="2 3">
    <name type="scientific">Phreatobacter aquaticus</name>
    <dbReference type="NCBI Taxonomy" id="2570229"/>
    <lineage>
        <taxon>Bacteria</taxon>
        <taxon>Pseudomonadati</taxon>
        <taxon>Pseudomonadota</taxon>
        <taxon>Alphaproteobacteria</taxon>
        <taxon>Hyphomicrobiales</taxon>
        <taxon>Phreatobacteraceae</taxon>
        <taxon>Phreatobacter</taxon>
    </lineage>
</organism>
<dbReference type="Pfam" id="PF07486">
    <property type="entry name" value="Hydrolase_2"/>
    <property type="match status" value="1"/>
</dbReference>
<dbReference type="AlphaFoldDB" id="A0A4D7QMX7"/>
<dbReference type="GO" id="GO:0016787">
    <property type="term" value="F:hydrolase activity"/>
    <property type="evidence" value="ECO:0007669"/>
    <property type="project" value="InterPro"/>
</dbReference>
<accession>A0A4D7QMX7</accession>
<dbReference type="KEGG" id="paqt:E8L99_05915"/>
<sequence>MAVASFALPQPLPRQTTEPLRVLAAHGGMSATPVDPRRSGRMPGPALGAGMDSAVIYPAVNREAKGDLLLERVSLRPSIGSLRQEPSLFTPPTDLASIGRFEAEDLGEIVDTEHSPLALGGIQLAAVTPGIGIDDRSTAARLGLGAPFISPADPLLAEGPAEDAPRLGAVPSSERAGISITGDGLIARAGAGFGAPSIPLENEPFRVATTHEATAGFDPMPGGFATDRRGDQPNGVVARALTMPAPSALQPSQPMPVMRPPTNGHPALALGLSGPTLVRAERCLAEAVYWEARSEPERGQMAVAQVVLNRANSGFYPRDVCGVVYQNAHRHLACQFTFACEGRRSLVPTEAEPWAQATRIARGMMSGQLWLADVGHATHYHATYVRPWWARSMNRLQQIGVHVFYRPRNWGSEPQPVAAPQAQAVAAGGAS</sequence>
<name>A0A4D7QMX7_9HYPH</name>
<evidence type="ECO:0000259" key="1">
    <source>
        <dbReference type="Pfam" id="PF07486"/>
    </source>
</evidence>